<feature type="region of interest" description="Disordered" evidence="5">
    <location>
        <begin position="1"/>
        <end position="41"/>
    </location>
</feature>
<keyword evidence="2 4" id="KW-0442">Lipid degradation</keyword>
<dbReference type="PANTHER" id="PTHR14226">
    <property type="entry name" value="NEUROPATHY TARGET ESTERASE/SWISS CHEESE D.MELANOGASTER"/>
    <property type="match status" value="1"/>
</dbReference>
<dbReference type="SUPFAM" id="SSF52151">
    <property type="entry name" value="FabD/lysophospholipase-like"/>
    <property type="match status" value="1"/>
</dbReference>
<accession>A0A2U1V711</accession>
<evidence type="ECO:0000256" key="5">
    <source>
        <dbReference type="SAM" id="MobiDB-lite"/>
    </source>
</evidence>
<feature type="short sequence motif" description="GXSXG" evidence="4">
    <location>
        <begin position="84"/>
        <end position="88"/>
    </location>
</feature>
<feature type="domain" description="PNPLA" evidence="6">
    <location>
        <begin position="53"/>
        <end position="259"/>
    </location>
</feature>
<evidence type="ECO:0000313" key="7">
    <source>
        <dbReference type="EMBL" id="PWC29690.1"/>
    </source>
</evidence>
<evidence type="ECO:0000313" key="8">
    <source>
        <dbReference type="Proteomes" id="UP000245048"/>
    </source>
</evidence>
<evidence type="ECO:0000256" key="1">
    <source>
        <dbReference type="ARBA" id="ARBA00022801"/>
    </source>
</evidence>
<dbReference type="Proteomes" id="UP000245048">
    <property type="component" value="Unassembled WGS sequence"/>
</dbReference>
<evidence type="ECO:0000259" key="6">
    <source>
        <dbReference type="PROSITE" id="PS51635"/>
    </source>
</evidence>
<reference evidence="8" key="1">
    <citation type="submission" date="2017-10" db="EMBL/GenBank/DDBJ databases">
        <authorList>
            <person name="Toshchakov S.V."/>
            <person name="Goeva M.A."/>
        </authorList>
    </citation>
    <scope>NUCLEOTIDE SEQUENCE [LARGE SCALE GENOMIC DNA]</scope>
    <source>
        <strain evidence="8">JR1/69-1-13</strain>
    </source>
</reference>
<dbReference type="InterPro" id="IPR050301">
    <property type="entry name" value="NTE"/>
</dbReference>
<dbReference type="InterPro" id="IPR021095">
    <property type="entry name" value="DUF3734"/>
</dbReference>
<keyword evidence="1 4" id="KW-0378">Hydrolase</keyword>
<feature type="compositionally biased region" description="Basic and acidic residues" evidence="5">
    <location>
        <begin position="32"/>
        <end position="41"/>
    </location>
</feature>
<keyword evidence="8" id="KW-1185">Reference proteome</keyword>
<feature type="active site" description="Proton acceptor" evidence="4">
    <location>
        <position position="246"/>
    </location>
</feature>
<dbReference type="PANTHER" id="PTHR14226:SF57">
    <property type="entry name" value="BLR7027 PROTEIN"/>
    <property type="match status" value="1"/>
</dbReference>
<dbReference type="PROSITE" id="PS51635">
    <property type="entry name" value="PNPLA"/>
    <property type="match status" value="1"/>
</dbReference>
<evidence type="ECO:0000256" key="4">
    <source>
        <dbReference type="PROSITE-ProRule" id="PRU01161"/>
    </source>
</evidence>
<evidence type="ECO:0000256" key="2">
    <source>
        <dbReference type="ARBA" id="ARBA00022963"/>
    </source>
</evidence>
<dbReference type="EMBL" id="PDOA01000003">
    <property type="protein sequence ID" value="PWC29690.1"/>
    <property type="molecule type" value="Genomic_DNA"/>
</dbReference>
<feature type="compositionally biased region" description="Pro residues" evidence="5">
    <location>
        <begin position="1"/>
        <end position="14"/>
    </location>
</feature>
<comment type="caution">
    <text evidence="7">The sequence shown here is derived from an EMBL/GenBank/DDBJ whole genome shotgun (WGS) entry which is preliminary data.</text>
</comment>
<feature type="active site" description="Nucleophile" evidence="4">
    <location>
        <position position="86"/>
    </location>
</feature>
<feature type="short sequence motif" description="DGA/G" evidence="4">
    <location>
        <begin position="246"/>
        <end position="248"/>
    </location>
</feature>
<dbReference type="GO" id="GO:0016042">
    <property type="term" value="P:lipid catabolic process"/>
    <property type="evidence" value="ECO:0007669"/>
    <property type="project" value="UniProtKB-UniRule"/>
</dbReference>
<dbReference type="OrthoDB" id="9807112at2"/>
<name>A0A2U1V711_9PROT</name>
<dbReference type="Gene3D" id="3.40.1090.10">
    <property type="entry name" value="Cytosolic phospholipase A2 catalytic domain"/>
    <property type="match status" value="2"/>
</dbReference>
<dbReference type="InterPro" id="IPR002641">
    <property type="entry name" value="PNPLA_dom"/>
</dbReference>
<feature type="short sequence motif" description="GXGXXG" evidence="4">
    <location>
        <begin position="57"/>
        <end position="62"/>
    </location>
</feature>
<proteinExistence type="predicted"/>
<keyword evidence="3 4" id="KW-0443">Lipid metabolism</keyword>
<dbReference type="GO" id="GO:0016787">
    <property type="term" value="F:hydrolase activity"/>
    <property type="evidence" value="ECO:0007669"/>
    <property type="project" value="UniProtKB-UniRule"/>
</dbReference>
<dbReference type="InterPro" id="IPR016035">
    <property type="entry name" value="Acyl_Trfase/lysoPLipase"/>
</dbReference>
<dbReference type="Pfam" id="PF01734">
    <property type="entry name" value="Patatin"/>
    <property type="match status" value="1"/>
</dbReference>
<dbReference type="AlphaFoldDB" id="A0A2U1V711"/>
<dbReference type="Pfam" id="PF12536">
    <property type="entry name" value="DUF3734"/>
    <property type="match status" value="1"/>
</dbReference>
<evidence type="ECO:0000256" key="3">
    <source>
        <dbReference type="ARBA" id="ARBA00023098"/>
    </source>
</evidence>
<dbReference type="RefSeq" id="WP_109516263.1">
    <property type="nucleotide sequence ID" value="NZ_PDOA01000003.1"/>
</dbReference>
<feature type="compositionally biased region" description="Low complexity" evidence="5">
    <location>
        <begin position="18"/>
        <end position="30"/>
    </location>
</feature>
<sequence>MDAPIPERPIPGRPIPERPVAAEPAAEPAAGLDRHGFRPGDPWRPEGCRRVALVLQGGGALGAYQAGVYEALAEAGVALDWIAGVSIGAINGALIAGNPPERRVAALHSFWDRVTSERIWPQALPDGDLFRQWRHEASAVLTMLQGQPGFFTPNRPNPWFSLPGARTATAFYDSAPLRETLRELVDFDLLNDGRIRFSVGAVNVATGNFAFFDSSRMRITEAHIMASGALPPALPMVQVGTDWFWDGGLVSNTPLQHLLENLEGRNTLAFQVDLFSARGLVPRSMPGVMSREKDIRYSSRTRMVTDIYRRQRQLEVELRRALEMVPPERLDEGQKALKAQLERMPEVVILQLIYQQQAFEGQAKDYEFSTTSMHAHWQSGLEDTRATLRHGNWLVMPPPGSGIQVHDIHRP</sequence>
<protein>
    <recommendedName>
        <fullName evidence="6">PNPLA domain-containing protein</fullName>
    </recommendedName>
</protein>
<gene>
    <name evidence="7" type="ORF">CR165_07090</name>
</gene>
<organism evidence="7 8">
    <name type="scientific">Teichococcus aestuarii</name>
    <dbReference type="NCBI Taxonomy" id="568898"/>
    <lineage>
        <taxon>Bacteria</taxon>
        <taxon>Pseudomonadati</taxon>
        <taxon>Pseudomonadota</taxon>
        <taxon>Alphaproteobacteria</taxon>
        <taxon>Acetobacterales</taxon>
        <taxon>Roseomonadaceae</taxon>
        <taxon>Roseomonas</taxon>
    </lineage>
</organism>
<dbReference type="CDD" id="cd07209">
    <property type="entry name" value="Pat_hypo_Ecoli_Z1214_like"/>
    <property type="match status" value="1"/>
</dbReference>